<gene>
    <name evidence="6" type="ORF">EV644_101260</name>
</gene>
<dbReference type="InterPro" id="IPR003593">
    <property type="entry name" value="AAA+_ATPase"/>
</dbReference>
<dbReference type="Proteomes" id="UP000295818">
    <property type="component" value="Unassembled WGS sequence"/>
</dbReference>
<dbReference type="PANTHER" id="PTHR43776">
    <property type="entry name" value="TRANSPORT ATP-BINDING PROTEIN"/>
    <property type="match status" value="1"/>
</dbReference>
<evidence type="ECO:0000256" key="1">
    <source>
        <dbReference type="ARBA" id="ARBA00005417"/>
    </source>
</evidence>
<dbReference type="InterPro" id="IPR017871">
    <property type="entry name" value="ABC_transporter-like_CS"/>
</dbReference>
<accession>A0ABY2BU84</accession>
<organism evidence="6 7">
    <name type="scientific">Kribbella orskensis</name>
    <dbReference type="NCBI Taxonomy" id="2512216"/>
    <lineage>
        <taxon>Bacteria</taxon>
        <taxon>Bacillati</taxon>
        <taxon>Actinomycetota</taxon>
        <taxon>Actinomycetes</taxon>
        <taxon>Propionibacteriales</taxon>
        <taxon>Kribbellaceae</taxon>
        <taxon>Kribbella</taxon>
    </lineage>
</organism>
<keyword evidence="3" id="KW-0547">Nucleotide-binding</keyword>
<dbReference type="NCBIfam" id="TIGR01727">
    <property type="entry name" value="oligo_HPY"/>
    <property type="match status" value="1"/>
</dbReference>
<keyword evidence="4 6" id="KW-0067">ATP-binding</keyword>
<dbReference type="GO" id="GO:0005524">
    <property type="term" value="F:ATP binding"/>
    <property type="evidence" value="ECO:0007669"/>
    <property type="project" value="UniProtKB-KW"/>
</dbReference>
<dbReference type="PANTHER" id="PTHR43776:SF7">
    <property type="entry name" value="D,D-DIPEPTIDE TRANSPORT ATP-BINDING PROTEIN DDPF-RELATED"/>
    <property type="match status" value="1"/>
</dbReference>
<dbReference type="RefSeq" id="WP_132187365.1">
    <property type="nucleotide sequence ID" value="NZ_SLWM01000001.1"/>
</dbReference>
<dbReference type="Pfam" id="PF08352">
    <property type="entry name" value="oligo_HPY"/>
    <property type="match status" value="1"/>
</dbReference>
<dbReference type="InterPro" id="IPR027417">
    <property type="entry name" value="P-loop_NTPase"/>
</dbReference>
<protein>
    <submittedName>
        <fullName evidence="6">Oligopeptide transport system ATP-binding protein</fullName>
    </submittedName>
</protein>
<comment type="caution">
    <text evidence="6">The sequence shown here is derived from an EMBL/GenBank/DDBJ whole genome shotgun (WGS) entry which is preliminary data.</text>
</comment>
<evidence type="ECO:0000256" key="2">
    <source>
        <dbReference type="ARBA" id="ARBA00022448"/>
    </source>
</evidence>
<dbReference type="InterPro" id="IPR050319">
    <property type="entry name" value="ABC_transp_ATP-bind"/>
</dbReference>
<dbReference type="InterPro" id="IPR003439">
    <property type="entry name" value="ABC_transporter-like_ATP-bd"/>
</dbReference>
<reference evidence="6 7" key="1">
    <citation type="journal article" date="2015" name="Stand. Genomic Sci.">
        <title>Genomic Encyclopedia of Bacterial and Archaeal Type Strains, Phase III: the genomes of soil and plant-associated and newly described type strains.</title>
        <authorList>
            <person name="Whitman W.B."/>
            <person name="Woyke T."/>
            <person name="Klenk H.P."/>
            <person name="Zhou Y."/>
            <person name="Lilburn T.G."/>
            <person name="Beck B.J."/>
            <person name="De Vos P."/>
            <person name="Vandamme P."/>
            <person name="Eisen J.A."/>
            <person name="Garrity G."/>
            <person name="Hugenholtz P."/>
            <person name="Kyrpides N.C."/>
        </authorList>
    </citation>
    <scope>NUCLEOTIDE SEQUENCE [LARGE SCALE GENOMIC DNA]</scope>
    <source>
        <strain evidence="6 7">VKM Ac-2538</strain>
    </source>
</reference>
<feature type="domain" description="ABC transporter" evidence="5">
    <location>
        <begin position="18"/>
        <end position="262"/>
    </location>
</feature>
<dbReference type="CDD" id="cd03257">
    <property type="entry name" value="ABC_NikE_OppD_transporters"/>
    <property type="match status" value="1"/>
</dbReference>
<evidence type="ECO:0000256" key="4">
    <source>
        <dbReference type="ARBA" id="ARBA00022840"/>
    </source>
</evidence>
<dbReference type="Pfam" id="PF00005">
    <property type="entry name" value="ABC_tran"/>
    <property type="match status" value="1"/>
</dbReference>
<dbReference type="Gene3D" id="3.40.50.300">
    <property type="entry name" value="P-loop containing nucleotide triphosphate hydrolases"/>
    <property type="match status" value="1"/>
</dbReference>
<dbReference type="InterPro" id="IPR013563">
    <property type="entry name" value="Oligopep_ABC_C"/>
</dbReference>
<evidence type="ECO:0000256" key="3">
    <source>
        <dbReference type="ARBA" id="ARBA00022741"/>
    </source>
</evidence>
<dbReference type="PROSITE" id="PS50893">
    <property type="entry name" value="ABC_TRANSPORTER_2"/>
    <property type="match status" value="1"/>
</dbReference>
<dbReference type="SUPFAM" id="SSF52540">
    <property type="entry name" value="P-loop containing nucleoside triphosphate hydrolases"/>
    <property type="match status" value="1"/>
</dbReference>
<sequence length="349" mass="38250">MTEALTQTVTQPVTQPLLRVRDVRKEFATHGREVVRAVDGVSLEVRKGETLGLVGETGCGKSTLARCIAHLYDVTSGSVEFDGTELTGLSRREMRPLRREIQMIFQDPYGSLNPRRRVGSIIGDPFAIHGISAGAERKRKVQDLMEVVGLNPEHYNRFPAEFSGGQRQRIGVARALALRPKLVICDEPVSALDVSIQAQIINLLADLQKEFDLTYLFISHDLSVVRHVSDRIAVMYLGKLVEVAPTEELFQQTRHPYTRALLSALPVADPDTADSREQIILAGDIPSATNPPQGCRFHTRCPKARATCAAGEPGLDPVLDDGPAHRTACFFPLTIGEDLSTAVPDLKAS</sequence>
<evidence type="ECO:0000259" key="5">
    <source>
        <dbReference type="PROSITE" id="PS50893"/>
    </source>
</evidence>
<keyword evidence="7" id="KW-1185">Reference proteome</keyword>
<dbReference type="PROSITE" id="PS00211">
    <property type="entry name" value="ABC_TRANSPORTER_1"/>
    <property type="match status" value="1"/>
</dbReference>
<dbReference type="SMART" id="SM00382">
    <property type="entry name" value="AAA"/>
    <property type="match status" value="1"/>
</dbReference>
<dbReference type="EMBL" id="SLWM01000001">
    <property type="protein sequence ID" value="TCO31619.1"/>
    <property type="molecule type" value="Genomic_DNA"/>
</dbReference>
<evidence type="ECO:0000313" key="7">
    <source>
        <dbReference type="Proteomes" id="UP000295818"/>
    </source>
</evidence>
<proteinExistence type="inferred from homology"/>
<comment type="similarity">
    <text evidence="1">Belongs to the ABC transporter superfamily.</text>
</comment>
<keyword evidence="2" id="KW-0813">Transport</keyword>
<evidence type="ECO:0000313" key="6">
    <source>
        <dbReference type="EMBL" id="TCO31619.1"/>
    </source>
</evidence>
<name>A0ABY2BU84_9ACTN</name>